<dbReference type="SUPFAM" id="SSF53850">
    <property type="entry name" value="Periplasmic binding protein-like II"/>
    <property type="match status" value="1"/>
</dbReference>
<reference evidence="3" key="1">
    <citation type="submission" date="2016-09" db="EMBL/GenBank/DDBJ databases">
        <authorList>
            <person name="Capua I."/>
            <person name="De Benedictis P."/>
            <person name="Joannis T."/>
            <person name="Lombin L.H."/>
            <person name="Cattoli G."/>
        </authorList>
    </citation>
    <scope>NUCLEOTIDE SEQUENCE</scope>
    <source>
        <strain evidence="3">B9</strain>
    </source>
</reference>
<organism evidence="3">
    <name type="scientific">Cupriavidus necator</name>
    <name type="common">Alcaligenes eutrophus</name>
    <name type="synonym">Ralstonia eutropha</name>
    <dbReference type="NCBI Taxonomy" id="106590"/>
    <lineage>
        <taxon>Bacteria</taxon>
        <taxon>Pseudomonadati</taxon>
        <taxon>Pseudomonadota</taxon>
        <taxon>Betaproteobacteria</taxon>
        <taxon>Burkholderiales</taxon>
        <taxon>Burkholderiaceae</taxon>
        <taxon>Cupriavidus</taxon>
    </lineage>
</organism>
<dbReference type="InterPro" id="IPR058163">
    <property type="entry name" value="LysR-type_TF_proteobact-type"/>
</dbReference>
<proteinExistence type="inferred from homology"/>
<name>A0A1K0IXY0_CUPNE</name>
<dbReference type="InterPro" id="IPR005119">
    <property type="entry name" value="LysR_subst-bd"/>
</dbReference>
<dbReference type="PANTHER" id="PTHR30537">
    <property type="entry name" value="HTH-TYPE TRANSCRIPTIONAL REGULATOR"/>
    <property type="match status" value="1"/>
</dbReference>
<dbReference type="Gene3D" id="3.40.190.290">
    <property type="match status" value="1"/>
</dbReference>
<dbReference type="EMBL" id="FMSH01000364">
    <property type="protein sequence ID" value="SCU83786.1"/>
    <property type="molecule type" value="Genomic_DNA"/>
</dbReference>
<dbReference type="AlphaFoldDB" id="A0A1K0IXY0"/>
<evidence type="ECO:0000256" key="1">
    <source>
        <dbReference type="ARBA" id="ARBA00009437"/>
    </source>
</evidence>
<dbReference type="GO" id="GO:0006351">
    <property type="term" value="P:DNA-templated transcription"/>
    <property type="evidence" value="ECO:0007669"/>
    <property type="project" value="TreeGrafter"/>
</dbReference>
<dbReference type="GO" id="GO:0043565">
    <property type="term" value="F:sequence-specific DNA binding"/>
    <property type="evidence" value="ECO:0007669"/>
    <property type="project" value="TreeGrafter"/>
</dbReference>
<evidence type="ECO:0000259" key="2">
    <source>
        <dbReference type="Pfam" id="PF03466"/>
    </source>
</evidence>
<dbReference type="PANTHER" id="PTHR30537:SF81">
    <property type="entry name" value="TRANSCRIPTIONAL REGULATOR-RELATED"/>
    <property type="match status" value="1"/>
</dbReference>
<sequence length="94" mass="10008">MARQRDAALAGHGIAVLPLFIVAADLAQGCLVEILPDEVPLDDGVFAVYPRTAFTSPKIRTLVQYLQHEMSPPPWELPAAGVIPAAELVPLLPG</sequence>
<gene>
    <name evidence="3" type="ORF">CNECB9_4260007</name>
</gene>
<comment type="similarity">
    <text evidence="1">Belongs to the LysR transcriptional regulatory family.</text>
</comment>
<accession>A0A1K0IXY0</accession>
<protein>
    <submittedName>
        <fullName evidence="3">Transcriptional regulator LysR family</fullName>
    </submittedName>
</protein>
<dbReference type="GO" id="GO:0003700">
    <property type="term" value="F:DNA-binding transcription factor activity"/>
    <property type="evidence" value="ECO:0007669"/>
    <property type="project" value="TreeGrafter"/>
</dbReference>
<evidence type="ECO:0000313" key="3">
    <source>
        <dbReference type="EMBL" id="SCU83786.1"/>
    </source>
</evidence>
<feature type="domain" description="LysR substrate-binding" evidence="2">
    <location>
        <begin position="5"/>
        <end position="70"/>
    </location>
</feature>
<dbReference type="Pfam" id="PF03466">
    <property type="entry name" value="LysR_substrate"/>
    <property type="match status" value="1"/>
</dbReference>